<reference evidence="1 2" key="1">
    <citation type="submission" date="2020-05" db="EMBL/GenBank/DDBJ databases">
        <title>Hymenobacter terrestris sp. nov. and Hymenobacter lapidiphilus sp. nov., isolated from regoliths in Antarctica.</title>
        <authorList>
            <person name="Sedlacek I."/>
            <person name="Pantucek R."/>
            <person name="Zeman M."/>
            <person name="Holochova P."/>
            <person name="Kralova S."/>
            <person name="Stankova E."/>
            <person name="Sedo O."/>
            <person name="Micenkova L."/>
            <person name="Svec P."/>
            <person name="Gupta V."/>
            <person name="Sood U."/>
            <person name="Korpole U.S."/>
            <person name="Lal R."/>
        </authorList>
    </citation>
    <scope>NUCLEOTIDE SEQUENCE [LARGE SCALE GENOMIC DNA]</scope>
    <source>
        <strain evidence="1 2">P5342</strain>
    </source>
</reference>
<dbReference type="RefSeq" id="WP_176909963.1">
    <property type="nucleotide sequence ID" value="NZ_JABKAU010000050.1"/>
</dbReference>
<proteinExistence type="predicted"/>
<keyword evidence="2" id="KW-1185">Reference proteome</keyword>
<organism evidence="1 2">
    <name type="scientific">Hymenobacter lapidiphilus</name>
    <dbReference type="NCBI Taxonomy" id="2608003"/>
    <lineage>
        <taxon>Bacteria</taxon>
        <taxon>Pseudomonadati</taxon>
        <taxon>Bacteroidota</taxon>
        <taxon>Cytophagia</taxon>
        <taxon>Cytophagales</taxon>
        <taxon>Hymenobacteraceae</taxon>
        <taxon>Hymenobacter</taxon>
    </lineage>
</organism>
<sequence length="54" mass="5770">MGKTQYQDEAGRHMIYGTDLAAWTTDISFGACLSAPLPLATLDVATLRAAPSDR</sequence>
<dbReference type="EMBL" id="JABKAU010000050">
    <property type="protein sequence ID" value="NVO33129.1"/>
    <property type="molecule type" value="Genomic_DNA"/>
</dbReference>
<dbReference type="AlphaFoldDB" id="A0A7Y7PSC4"/>
<accession>A0A7Y7PSC4</accession>
<evidence type="ECO:0000313" key="2">
    <source>
        <dbReference type="Proteomes" id="UP000565521"/>
    </source>
</evidence>
<protein>
    <submittedName>
        <fullName evidence="1">Uncharacterized protein</fullName>
    </submittedName>
</protein>
<comment type="caution">
    <text evidence="1">The sequence shown here is derived from an EMBL/GenBank/DDBJ whole genome shotgun (WGS) entry which is preliminary data.</text>
</comment>
<name>A0A7Y7PSC4_9BACT</name>
<evidence type="ECO:0000313" key="1">
    <source>
        <dbReference type="EMBL" id="NVO33129.1"/>
    </source>
</evidence>
<gene>
    <name evidence="1" type="ORF">HW554_18120</name>
</gene>
<dbReference type="Proteomes" id="UP000565521">
    <property type="component" value="Unassembled WGS sequence"/>
</dbReference>